<dbReference type="EMBL" id="BTRK01000006">
    <property type="protein sequence ID" value="GMR62059.1"/>
    <property type="molecule type" value="Genomic_DNA"/>
</dbReference>
<feature type="non-terminal residue" evidence="1">
    <location>
        <position position="109"/>
    </location>
</feature>
<dbReference type="AlphaFoldDB" id="A0AAN5DF68"/>
<reference evidence="2" key="1">
    <citation type="submission" date="2022-10" db="EMBL/GenBank/DDBJ databases">
        <title>Genome assembly of Pristionchus species.</title>
        <authorList>
            <person name="Yoshida K."/>
            <person name="Sommer R.J."/>
        </authorList>
    </citation>
    <scope>NUCLEOTIDE SEQUENCE [LARGE SCALE GENOMIC DNA]</scope>
    <source>
        <strain evidence="2">RS5460</strain>
    </source>
</reference>
<organism evidence="1 2">
    <name type="scientific">Pristionchus mayeri</name>
    <dbReference type="NCBI Taxonomy" id="1317129"/>
    <lineage>
        <taxon>Eukaryota</taxon>
        <taxon>Metazoa</taxon>
        <taxon>Ecdysozoa</taxon>
        <taxon>Nematoda</taxon>
        <taxon>Chromadorea</taxon>
        <taxon>Rhabditida</taxon>
        <taxon>Rhabditina</taxon>
        <taxon>Diplogasteromorpha</taxon>
        <taxon>Diplogasteroidea</taxon>
        <taxon>Neodiplogasteridae</taxon>
        <taxon>Pristionchus</taxon>
    </lineage>
</organism>
<protein>
    <submittedName>
        <fullName evidence="1">Uncharacterized protein</fullName>
    </submittedName>
</protein>
<accession>A0AAN5DF68</accession>
<dbReference type="Proteomes" id="UP001328107">
    <property type="component" value="Unassembled WGS sequence"/>
</dbReference>
<evidence type="ECO:0000313" key="2">
    <source>
        <dbReference type="Proteomes" id="UP001328107"/>
    </source>
</evidence>
<proteinExistence type="predicted"/>
<gene>
    <name evidence="1" type="ORF">PMAYCL1PPCAC_32254</name>
</gene>
<evidence type="ECO:0000313" key="1">
    <source>
        <dbReference type="EMBL" id="GMR62059.1"/>
    </source>
</evidence>
<comment type="caution">
    <text evidence="1">The sequence shown here is derived from an EMBL/GenBank/DDBJ whole genome shotgun (WGS) entry which is preliminary data.</text>
</comment>
<sequence length="109" mass="12077">MFTMYASPDSGFSNPLSLPSCSTFDPLSSPTSASRFRRRLSFESINFPPTREAATQTEPQLTAADIARCRRAGRKLREMCDEFDAAFFQPAQSNSKSESSSYPSFSSLL</sequence>
<keyword evidence="2" id="KW-1185">Reference proteome</keyword>
<name>A0AAN5DF68_9BILA</name>